<dbReference type="OrthoDB" id="9983919at2759"/>
<protein>
    <submittedName>
        <fullName evidence="2">Uncharacterized protein</fullName>
    </submittedName>
</protein>
<dbReference type="AlphaFoldDB" id="A0A6H0XJJ9"/>
<keyword evidence="3" id="KW-1185">Reference proteome</keyword>
<dbReference type="Proteomes" id="UP000503462">
    <property type="component" value="Chromosome 1"/>
</dbReference>
<dbReference type="EMBL" id="CP051139">
    <property type="protein sequence ID" value="QIW94906.1"/>
    <property type="molecule type" value="Genomic_DNA"/>
</dbReference>
<gene>
    <name evidence="2" type="ORF">AMS68_000424</name>
</gene>
<evidence type="ECO:0000256" key="1">
    <source>
        <dbReference type="SAM" id="MobiDB-lite"/>
    </source>
</evidence>
<feature type="region of interest" description="Disordered" evidence="1">
    <location>
        <begin position="1"/>
        <end position="27"/>
    </location>
</feature>
<organism evidence="2 3">
    <name type="scientific">Peltaster fructicola</name>
    <dbReference type="NCBI Taxonomy" id="286661"/>
    <lineage>
        <taxon>Eukaryota</taxon>
        <taxon>Fungi</taxon>
        <taxon>Dikarya</taxon>
        <taxon>Ascomycota</taxon>
        <taxon>Pezizomycotina</taxon>
        <taxon>Dothideomycetes</taxon>
        <taxon>Dothideomycetes incertae sedis</taxon>
        <taxon>Peltaster</taxon>
    </lineage>
</organism>
<feature type="compositionally biased region" description="Low complexity" evidence="1">
    <location>
        <begin position="83"/>
        <end position="93"/>
    </location>
</feature>
<reference evidence="2 3" key="1">
    <citation type="journal article" date="2016" name="Sci. Rep.">
        <title>Peltaster fructicola genome reveals evolution from an invasive phytopathogen to an ectophytic parasite.</title>
        <authorList>
            <person name="Xu C."/>
            <person name="Chen H."/>
            <person name="Gleason M.L."/>
            <person name="Xu J.R."/>
            <person name="Liu H."/>
            <person name="Zhang R."/>
            <person name="Sun G."/>
        </authorList>
    </citation>
    <scope>NUCLEOTIDE SEQUENCE [LARGE SCALE GENOMIC DNA]</scope>
    <source>
        <strain evidence="2 3">LNHT1506</strain>
    </source>
</reference>
<evidence type="ECO:0000313" key="3">
    <source>
        <dbReference type="Proteomes" id="UP000503462"/>
    </source>
</evidence>
<sequence>MTSQGVSQTPSSQQTTPTTPDGKHTQIHINGATGKAINEVQHTLTDLLNTKNVRQDPALRLLIQNRLLDAEHERRQSRRTRRNSPPSFSPSSSIDEHKQEEP</sequence>
<feature type="compositionally biased region" description="Low complexity" evidence="1">
    <location>
        <begin position="7"/>
        <end position="20"/>
    </location>
</feature>
<accession>A0A6H0XJJ9</accession>
<evidence type="ECO:0000313" key="2">
    <source>
        <dbReference type="EMBL" id="QIW94906.1"/>
    </source>
</evidence>
<name>A0A6H0XJJ9_9PEZI</name>
<feature type="region of interest" description="Disordered" evidence="1">
    <location>
        <begin position="66"/>
        <end position="102"/>
    </location>
</feature>
<proteinExistence type="predicted"/>